<dbReference type="RefSeq" id="WP_146460063.1">
    <property type="nucleotide sequence ID" value="NZ_SJPW01000006.1"/>
</dbReference>
<organism evidence="3 4">
    <name type="scientific">Rubripirellula tenax</name>
    <dbReference type="NCBI Taxonomy" id="2528015"/>
    <lineage>
        <taxon>Bacteria</taxon>
        <taxon>Pseudomonadati</taxon>
        <taxon>Planctomycetota</taxon>
        <taxon>Planctomycetia</taxon>
        <taxon>Pirellulales</taxon>
        <taxon>Pirellulaceae</taxon>
        <taxon>Rubripirellula</taxon>
    </lineage>
</organism>
<feature type="region of interest" description="Disordered" evidence="1">
    <location>
        <begin position="217"/>
        <end position="237"/>
    </location>
</feature>
<accession>A0A5C6EJE7</accession>
<gene>
    <name evidence="3" type="ORF">Poly51_45110</name>
</gene>
<keyword evidence="2" id="KW-0812">Transmembrane</keyword>
<keyword evidence="4" id="KW-1185">Reference proteome</keyword>
<dbReference type="OrthoDB" id="9822742at2"/>
<feature type="region of interest" description="Disordered" evidence="1">
    <location>
        <begin position="1"/>
        <end position="21"/>
    </location>
</feature>
<sequence>MKANPYQPPTNIESSPVDNPNTNPNVLTSLSDLVGDDTIDIAGTADYSDLGHFLKIDGDLGYTFPAVMIGCLALFMLVTIGFGGREWIPIGVFASLLLVTVLAVSTRGYRRSLFLNSHPDWNTPLTAQFHKDGLTILEEHVRTRYRWASILDFLSGTNLLVVRVATPAQRVILINPSMMTHLDGWNRMVALAKRWQAMHLKPGSPDPWIKARASLRNRERPREVTPPPDSIPFAGPLTNHDMRRGGSNVSLNRRPWRTHLVRCSILVSVAAIFFELVRFVFPASGVAEVILFGYAVAGAIWFISLRHKQQKEPQLLHFFAGYVSDEGIVTDFGNFHESFQWPAIVIFDQSDQHVTLRRSGTNKFIHLKSDMFTDHGEWQATIEKVVKACQRASVIRR</sequence>
<proteinExistence type="predicted"/>
<feature type="transmembrane region" description="Helical" evidence="2">
    <location>
        <begin position="260"/>
        <end position="281"/>
    </location>
</feature>
<evidence type="ECO:0000256" key="1">
    <source>
        <dbReference type="SAM" id="MobiDB-lite"/>
    </source>
</evidence>
<keyword evidence="2" id="KW-1133">Transmembrane helix</keyword>
<feature type="compositionally biased region" description="Polar residues" evidence="1">
    <location>
        <begin position="9"/>
        <end position="21"/>
    </location>
</feature>
<protein>
    <submittedName>
        <fullName evidence="3">Uncharacterized protein</fullName>
    </submittedName>
</protein>
<name>A0A5C6EJE7_9BACT</name>
<keyword evidence="2" id="KW-0472">Membrane</keyword>
<dbReference type="EMBL" id="SJPW01000006">
    <property type="protein sequence ID" value="TWU48610.1"/>
    <property type="molecule type" value="Genomic_DNA"/>
</dbReference>
<feature type="transmembrane region" description="Helical" evidence="2">
    <location>
        <begin position="87"/>
        <end position="105"/>
    </location>
</feature>
<evidence type="ECO:0000313" key="3">
    <source>
        <dbReference type="EMBL" id="TWU48610.1"/>
    </source>
</evidence>
<evidence type="ECO:0000256" key="2">
    <source>
        <dbReference type="SAM" id="Phobius"/>
    </source>
</evidence>
<dbReference type="Proteomes" id="UP000318288">
    <property type="component" value="Unassembled WGS sequence"/>
</dbReference>
<feature type="transmembrane region" description="Helical" evidence="2">
    <location>
        <begin position="287"/>
        <end position="305"/>
    </location>
</feature>
<evidence type="ECO:0000313" key="4">
    <source>
        <dbReference type="Proteomes" id="UP000318288"/>
    </source>
</evidence>
<reference evidence="3 4" key="1">
    <citation type="submission" date="2019-02" db="EMBL/GenBank/DDBJ databases">
        <title>Deep-cultivation of Planctomycetes and their phenomic and genomic characterization uncovers novel biology.</title>
        <authorList>
            <person name="Wiegand S."/>
            <person name="Jogler M."/>
            <person name="Boedeker C."/>
            <person name="Pinto D."/>
            <person name="Vollmers J."/>
            <person name="Rivas-Marin E."/>
            <person name="Kohn T."/>
            <person name="Peeters S.H."/>
            <person name="Heuer A."/>
            <person name="Rast P."/>
            <person name="Oberbeckmann S."/>
            <person name="Bunk B."/>
            <person name="Jeske O."/>
            <person name="Meyerdierks A."/>
            <person name="Storesund J.E."/>
            <person name="Kallscheuer N."/>
            <person name="Luecker S."/>
            <person name="Lage O.M."/>
            <person name="Pohl T."/>
            <person name="Merkel B.J."/>
            <person name="Hornburger P."/>
            <person name="Mueller R.-W."/>
            <person name="Bruemmer F."/>
            <person name="Labrenz M."/>
            <person name="Spormann A.M."/>
            <person name="Op Den Camp H."/>
            <person name="Overmann J."/>
            <person name="Amann R."/>
            <person name="Jetten M.S.M."/>
            <person name="Mascher T."/>
            <person name="Medema M.H."/>
            <person name="Devos D.P."/>
            <person name="Kaster A.-K."/>
            <person name="Ovreas L."/>
            <person name="Rohde M."/>
            <person name="Galperin M.Y."/>
            <person name="Jogler C."/>
        </authorList>
    </citation>
    <scope>NUCLEOTIDE SEQUENCE [LARGE SCALE GENOMIC DNA]</scope>
    <source>
        <strain evidence="3 4">Poly51</strain>
    </source>
</reference>
<feature type="transmembrane region" description="Helical" evidence="2">
    <location>
        <begin position="60"/>
        <end position="81"/>
    </location>
</feature>
<dbReference type="AlphaFoldDB" id="A0A5C6EJE7"/>
<comment type="caution">
    <text evidence="3">The sequence shown here is derived from an EMBL/GenBank/DDBJ whole genome shotgun (WGS) entry which is preliminary data.</text>
</comment>